<evidence type="ECO:0000256" key="1">
    <source>
        <dbReference type="SAM" id="MobiDB-lite"/>
    </source>
</evidence>
<dbReference type="EMBL" id="BT144602">
    <property type="protein sequence ID" value="AFK44396.1"/>
    <property type="molecule type" value="mRNA"/>
</dbReference>
<organism evidence="2">
    <name type="scientific">Lotus japonicus</name>
    <name type="common">Lotus corniculatus var. japonicus</name>
    <dbReference type="NCBI Taxonomy" id="34305"/>
    <lineage>
        <taxon>Eukaryota</taxon>
        <taxon>Viridiplantae</taxon>
        <taxon>Streptophyta</taxon>
        <taxon>Embryophyta</taxon>
        <taxon>Tracheophyta</taxon>
        <taxon>Spermatophyta</taxon>
        <taxon>Magnoliopsida</taxon>
        <taxon>eudicotyledons</taxon>
        <taxon>Gunneridae</taxon>
        <taxon>Pentapetalae</taxon>
        <taxon>rosids</taxon>
        <taxon>fabids</taxon>
        <taxon>Fabales</taxon>
        <taxon>Fabaceae</taxon>
        <taxon>Papilionoideae</taxon>
        <taxon>50 kb inversion clade</taxon>
        <taxon>NPAAA clade</taxon>
        <taxon>Hologalegina</taxon>
        <taxon>robinioid clade</taxon>
        <taxon>Loteae</taxon>
        <taxon>Lotus</taxon>
    </lineage>
</organism>
<accession>I3SVV4</accession>
<protein>
    <submittedName>
        <fullName evidence="2">Uncharacterized protein</fullName>
    </submittedName>
</protein>
<evidence type="ECO:0000313" key="2">
    <source>
        <dbReference type="EMBL" id="AFK44396.1"/>
    </source>
</evidence>
<name>I3SVV4_LOTJA</name>
<sequence>MKSSSSSSSPSSRSASNSSSGTEGSSSPSVTDAISDGWNSIFWYSDRLNLRSGFSSRSFKNCSCCKPKLQAQVWQRLC</sequence>
<reference evidence="2" key="1">
    <citation type="submission" date="2012-05" db="EMBL/GenBank/DDBJ databases">
        <authorList>
            <person name="Krishnakumar V."/>
            <person name="Cheung F."/>
            <person name="Xiao Y."/>
            <person name="Chan A."/>
            <person name="Moskal W.A."/>
            <person name="Town C.D."/>
        </authorList>
    </citation>
    <scope>NUCLEOTIDE SEQUENCE</scope>
</reference>
<feature type="region of interest" description="Disordered" evidence="1">
    <location>
        <begin position="1"/>
        <end position="31"/>
    </location>
</feature>
<dbReference type="AlphaFoldDB" id="I3SVV4"/>
<proteinExistence type="evidence at transcript level"/>
<feature type="compositionally biased region" description="Low complexity" evidence="1">
    <location>
        <begin position="1"/>
        <end position="29"/>
    </location>
</feature>